<proteinExistence type="predicted"/>
<comment type="caution">
    <text evidence="1">The sequence shown here is derived from an EMBL/GenBank/DDBJ whole genome shotgun (WGS) entry which is preliminary data.</text>
</comment>
<keyword evidence="2" id="KW-1185">Reference proteome</keyword>
<name>A0ABP9C6N7_9GAMM</name>
<dbReference type="EMBL" id="BAABJE010000018">
    <property type="protein sequence ID" value="GAA4803811.1"/>
    <property type="molecule type" value="Genomic_DNA"/>
</dbReference>
<reference evidence="2" key="1">
    <citation type="journal article" date="2019" name="Int. J. Syst. Evol. Microbiol.">
        <title>The Global Catalogue of Microorganisms (GCM) 10K type strain sequencing project: providing services to taxonomists for standard genome sequencing and annotation.</title>
        <authorList>
            <consortium name="The Broad Institute Genomics Platform"/>
            <consortium name="The Broad Institute Genome Sequencing Center for Infectious Disease"/>
            <person name="Wu L."/>
            <person name="Ma J."/>
        </authorList>
    </citation>
    <scope>NUCLEOTIDE SEQUENCE [LARGE SCALE GENOMIC DNA]</scope>
    <source>
        <strain evidence="2">JCM 18204</strain>
    </source>
</reference>
<evidence type="ECO:0008006" key="3">
    <source>
        <dbReference type="Google" id="ProtNLM"/>
    </source>
</evidence>
<evidence type="ECO:0000313" key="2">
    <source>
        <dbReference type="Proteomes" id="UP001499959"/>
    </source>
</evidence>
<evidence type="ECO:0000313" key="1">
    <source>
        <dbReference type="EMBL" id="GAA4803811.1"/>
    </source>
</evidence>
<dbReference type="Proteomes" id="UP001499959">
    <property type="component" value="Unassembled WGS sequence"/>
</dbReference>
<dbReference type="RefSeq" id="WP_345304477.1">
    <property type="nucleotide sequence ID" value="NZ_BAABJE010000018.1"/>
</dbReference>
<accession>A0ABP9C6N7</accession>
<organism evidence="1 2">
    <name type="scientific">Lysobacter hankyongensis</name>
    <dbReference type="NCBI Taxonomy" id="1176535"/>
    <lineage>
        <taxon>Bacteria</taxon>
        <taxon>Pseudomonadati</taxon>
        <taxon>Pseudomonadota</taxon>
        <taxon>Gammaproteobacteria</taxon>
        <taxon>Lysobacterales</taxon>
        <taxon>Lysobacteraceae</taxon>
        <taxon>Lysobacter</taxon>
    </lineage>
</organism>
<sequence>MARADDGDATSQLIDRVFDYRAQNGLPAIPLSDAMTRVARAHVADLERHPPRGRCTAHSWSTDGPWSACCYTPEHDEARCMWDKPREITRGAYTGDGFEIVCWNEDGMTADAAMACWRNSRQHHGVLLNRGPWRDTPWRALGVSVSRHYAVIWLGQVAER</sequence>
<dbReference type="InterPro" id="IPR035940">
    <property type="entry name" value="CAP_sf"/>
</dbReference>
<dbReference type="Gene3D" id="3.40.33.10">
    <property type="entry name" value="CAP"/>
    <property type="match status" value="1"/>
</dbReference>
<protein>
    <recommendedName>
        <fullName evidence="3">CAP domain-containing protein</fullName>
    </recommendedName>
</protein>
<gene>
    <name evidence="1" type="ORF">GCM10023307_33180</name>
</gene>